<dbReference type="STRING" id="685588.A0A067TDE3"/>
<evidence type="ECO:0000313" key="2">
    <source>
        <dbReference type="EMBL" id="KDR80367.1"/>
    </source>
</evidence>
<keyword evidence="3" id="KW-1185">Reference proteome</keyword>
<dbReference type="EMBL" id="KL142372">
    <property type="protein sequence ID" value="KDR80367.1"/>
    <property type="molecule type" value="Genomic_DNA"/>
</dbReference>
<dbReference type="Proteomes" id="UP000027222">
    <property type="component" value="Unassembled WGS sequence"/>
</dbReference>
<gene>
    <name evidence="2" type="ORF">GALMADRAFT_117099</name>
</gene>
<evidence type="ECO:0000313" key="3">
    <source>
        <dbReference type="Proteomes" id="UP000027222"/>
    </source>
</evidence>
<evidence type="ECO:0000259" key="1">
    <source>
        <dbReference type="PROSITE" id="PS50181"/>
    </source>
</evidence>
<feature type="domain" description="F-box" evidence="1">
    <location>
        <begin position="56"/>
        <end position="102"/>
    </location>
</feature>
<organism evidence="2 3">
    <name type="scientific">Galerina marginata (strain CBS 339.88)</name>
    <dbReference type="NCBI Taxonomy" id="685588"/>
    <lineage>
        <taxon>Eukaryota</taxon>
        <taxon>Fungi</taxon>
        <taxon>Dikarya</taxon>
        <taxon>Basidiomycota</taxon>
        <taxon>Agaricomycotina</taxon>
        <taxon>Agaricomycetes</taxon>
        <taxon>Agaricomycetidae</taxon>
        <taxon>Agaricales</taxon>
        <taxon>Agaricineae</taxon>
        <taxon>Strophariaceae</taxon>
        <taxon>Galerina</taxon>
    </lineage>
</organism>
<dbReference type="HOGENOM" id="CLU_040048_1_0_1"/>
<proteinExistence type="predicted"/>
<dbReference type="SMART" id="SM00256">
    <property type="entry name" value="FBOX"/>
    <property type="match status" value="1"/>
</dbReference>
<dbReference type="OrthoDB" id="2687876at2759"/>
<dbReference type="InterPro" id="IPR036047">
    <property type="entry name" value="F-box-like_dom_sf"/>
</dbReference>
<sequence length="328" mass="36569">MLPCFDGATQDVALSLFSYNPRDIQESVLTIALDDAPPDVGSYGNNTRPSPGTITVGGLDALPNEVFEEVLRYADLRSVCILRSVTRHVRRIIDASSPYKHITRHAPGLITAFRRTRVASHFSVDQVFRVLCTPSCHVCGEFGSFLWIPECIRCCFLCLREAPELMPMTEVDAKAAFGLTKTGLAKVPVMVTLPGNYTVSGTTVKKRRHLVSREKARQVAIVVHEAFDSKGRLNITVDHITRFMSMVVLPYFDPSSQATHVGLACRGCQFALENAPEVSSHEFDKLAHQRDRMYTEDGIVKHFEVCSGAHTLWRRYRKTGQPSLEGDE</sequence>
<dbReference type="SUPFAM" id="SSF81383">
    <property type="entry name" value="F-box domain"/>
    <property type="match status" value="1"/>
</dbReference>
<reference evidence="3" key="1">
    <citation type="journal article" date="2014" name="Proc. Natl. Acad. Sci. U.S.A.">
        <title>Extensive sampling of basidiomycete genomes demonstrates inadequacy of the white-rot/brown-rot paradigm for wood decay fungi.</title>
        <authorList>
            <person name="Riley R."/>
            <person name="Salamov A.A."/>
            <person name="Brown D.W."/>
            <person name="Nagy L.G."/>
            <person name="Floudas D."/>
            <person name="Held B.W."/>
            <person name="Levasseur A."/>
            <person name="Lombard V."/>
            <person name="Morin E."/>
            <person name="Otillar R."/>
            <person name="Lindquist E.A."/>
            <person name="Sun H."/>
            <person name="LaButti K.M."/>
            <person name="Schmutz J."/>
            <person name="Jabbour D."/>
            <person name="Luo H."/>
            <person name="Baker S.E."/>
            <person name="Pisabarro A.G."/>
            <person name="Walton J.D."/>
            <person name="Blanchette R.A."/>
            <person name="Henrissat B."/>
            <person name="Martin F."/>
            <person name="Cullen D."/>
            <person name="Hibbett D.S."/>
            <person name="Grigoriev I.V."/>
        </authorList>
    </citation>
    <scope>NUCLEOTIDE SEQUENCE [LARGE SCALE GENOMIC DNA]</scope>
    <source>
        <strain evidence="3">CBS 339.88</strain>
    </source>
</reference>
<dbReference type="InterPro" id="IPR001810">
    <property type="entry name" value="F-box_dom"/>
</dbReference>
<protein>
    <recommendedName>
        <fullName evidence="1">F-box domain-containing protein</fullName>
    </recommendedName>
</protein>
<dbReference type="AlphaFoldDB" id="A0A067TDE3"/>
<dbReference type="Pfam" id="PF00646">
    <property type="entry name" value="F-box"/>
    <property type="match status" value="1"/>
</dbReference>
<accession>A0A067TDE3</accession>
<name>A0A067TDE3_GALM3</name>
<dbReference type="PROSITE" id="PS50181">
    <property type="entry name" value="FBOX"/>
    <property type="match status" value="1"/>
</dbReference>